<reference evidence="3" key="1">
    <citation type="submission" date="2021-10" db="EMBL/GenBank/DDBJ databases">
        <title>Melipona bicolor Genome sequencing and assembly.</title>
        <authorList>
            <person name="Araujo N.S."/>
            <person name="Arias M.C."/>
        </authorList>
    </citation>
    <scope>NUCLEOTIDE SEQUENCE</scope>
    <source>
        <strain evidence="3">USP_2M_L1-L4_2017</strain>
        <tissue evidence="3">Whole body</tissue>
    </source>
</reference>
<gene>
    <name evidence="3" type="ORF">K0M31_016691</name>
</gene>
<keyword evidence="2" id="KW-1133">Transmembrane helix</keyword>
<keyword evidence="2" id="KW-0812">Transmembrane</keyword>
<accession>A0AA40FE24</accession>
<feature type="region of interest" description="Disordered" evidence="1">
    <location>
        <begin position="62"/>
        <end position="91"/>
    </location>
</feature>
<comment type="caution">
    <text evidence="3">The sequence shown here is derived from an EMBL/GenBank/DDBJ whole genome shotgun (WGS) entry which is preliminary data.</text>
</comment>
<keyword evidence="4" id="KW-1185">Reference proteome</keyword>
<dbReference type="EMBL" id="JAHYIQ010000052">
    <property type="protein sequence ID" value="KAK1117317.1"/>
    <property type="molecule type" value="Genomic_DNA"/>
</dbReference>
<dbReference type="Proteomes" id="UP001177670">
    <property type="component" value="Unassembled WGS sequence"/>
</dbReference>
<protein>
    <submittedName>
        <fullName evidence="3">Uncharacterized protein</fullName>
    </submittedName>
</protein>
<feature type="compositionally biased region" description="Basic and acidic residues" evidence="1">
    <location>
        <begin position="66"/>
        <end position="91"/>
    </location>
</feature>
<dbReference type="AlphaFoldDB" id="A0AA40FE24"/>
<evidence type="ECO:0000256" key="2">
    <source>
        <dbReference type="SAM" id="Phobius"/>
    </source>
</evidence>
<keyword evidence="2" id="KW-0472">Membrane</keyword>
<evidence type="ECO:0000313" key="4">
    <source>
        <dbReference type="Proteomes" id="UP001177670"/>
    </source>
</evidence>
<feature type="transmembrane region" description="Helical" evidence="2">
    <location>
        <begin position="106"/>
        <end position="125"/>
    </location>
</feature>
<proteinExistence type="predicted"/>
<name>A0AA40FE24_9HYME</name>
<evidence type="ECO:0000313" key="3">
    <source>
        <dbReference type="EMBL" id="KAK1117317.1"/>
    </source>
</evidence>
<organism evidence="3 4">
    <name type="scientific">Melipona bicolor</name>
    <dbReference type="NCBI Taxonomy" id="60889"/>
    <lineage>
        <taxon>Eukaryota</taxon>
        <taxon>Metazoa</taxon>
        <taxon>Ecdysozoa</taxon>
        <taxon>Arthropoda</taxon>
        <taxon>Hexapoda</taxon>
        <taxon>Insecta</taxon>
        <taxon>Pterygota</taxon>
        <taxon>Neoptera</taxon>
        <taxon>Endopterygota</taxon>
        <taxon>Hymenoptera</taxon>
        <taxon>Apocrita</taxon>
        <taxon>Aculeata</taxon>
        <taxon>Apoidea</taxon>
        <taxon>Anthophila</taxon>
        <taxon>Apidae</taxon>
        <taxon>Melipona</taxon>
    </lineage>
</organism>
<sequence length="136" mass="15696">MRSRKFPAKNQVKTKVSSKCSTNHVKNVDIENVPLISLLIDHRFKPLLKQSPSVPKLLVEANETNEQPRQDANCKGRDLVGAKPRKDDVREQYDERSGKSFRLFRFLAFVGVAYEEAYFAAVQVWRVSVSFLRTER</sequence>
<evidence type="ECO:0000256" key="1">
    <source>
        <dbReference type="SAM" id="MobiDB-lite"/>
    </source>
</evidence>